<protein>
    <submittedName>
        <fullName evidence="3">Phosphate ABC transporter substrate-binding protein</fullName>
    </submittedName>
</protein>
<dbReference type="GO" id="GO:0043190">
    <property type="term" value="C:ATP-binding cassette (ABC) transporter complex"/>
    <property type="evidence" value="ECO:0007669"/>
    <property type="project" value="InterPro"/>
</dbReference>
<dbReference type="PANTHER" id="PTHR35841:SF1">
    <property type="entry name" value="PHOSPHONATES-BINDING PERIPLASMIC PROTEIN"/>
    <property type="match status" value="1"/>
</dbReference>
<name>A0A1T1D609_9SYNE</name>
<evidence type="ECO:0000256" key="2">
    <source>
        <dbReference type="ARBA" id="ARBA00022729"/>
    </source>
</evidence>
<dbReference type="GO" id="GO:0055085">
    <property type="term" value="P:transmembrane transport"/>
    <property type="evidence" value="ECO:0007669"/>
    <property type="project" value="InterPro"/>
</dbReference>
<evidence type="ECO:0000256" key="1">
    <source>
        <dbReference type="ARBA" id="ARBA00007162"/>
    </source>
</evidence>
<dbReference type="InterPro" id="IPR005770">
    <property type="entry name" value="PhnD"/>
</dbReference>
<proteinExistence type="inferred from homology"/>
<organism evidence="3 4">
    <name type="scientific">Candidatus Synechococcus spongiarum LMB bulk15N</name>
    <dbReference type="NCBI Taxonomy" id="1943583"/>
    <lineage>
        <taxon>Bacteria</taxon>
        <taxon>Bacillati</taxon>
        <taxon>Cyanobacteriota</taxon>
        <taxon>Cyanophyceae</taxon>
        <taxon>Synechococcales</taxon>
        <taxon>Synechococcaceae</taxon>
        <taxon>Synechococcus</taxon>
    </lineage>
</organism>
<dbReference type="EMBL" id="MWLE01000019">
    <property type="protein sequence ID" value="OOV36297.1"/>
    <property type="molecule type" value="Genomic_DNA"/>
</dbReference>
<dbReference type="Gene3D" id="3.40.190.10">
    <property type="entry name" value="Periplasmic binding protein-like II"/>
    <property type="match status" value="2"/>
</dbReference>
<keyword evidence="2" id="KW-0732">Signal</keyword>
<evidence type="ECO:0000313" key="4">
    <source>
        <dbReference type="Proteomes" id="UP000242590"/>
    </source>
</evidence>
<reference evidence="3 4" key="1">
    <citation type="submission" date="2017-02" db="EMBL/GenBank/DDBJ databases">
        <title>Draft Genome Sequences of 'Candidatus Synechococcus spongiarum', Cyanobacterial Symbionts of the Mediterranean Sponge Aplysina aerophoba from two locations.</title>
        <authorList>
            <person name="Slaby B.M."/>
            <person name="Hentschel U."/>
        </authorList>
    </citation>
    <scope>NUCLEOTIDE SEQUENCE [LARGE SCALE GENOMIC DNA]</scope>
    <source>
        <strain evidence="3">LMB bulk15N</strain>
    </source>
</reference>
<gene>
    <name evidence="3" type="ORF">BV53_01215</name>
</gene>
<dbReference type="AlphaFoldDB" id="A0A1T1D609"/>
<comment type="similarity">
    <text evidence="1">Belongs to the phosphate/phosphite/phosphonate binding protein family.</text>
</comment>
<dbReference type="Proteomes" id="UP000242590">
    <property type="component" value="Unassembled WGS sequence"/>
</dbReference>
<dbReference type="Pfam" id="PF12974">
    <property type="entry name" value="Phosphonate-bd"/>
    <property type="match status" value="1"/>
</dbReference>
<evidence type="ECO:0000313" key="3">
    <source>
        <dbReference type="EMBL" id="OOV36297.1"/>
    </source>
</evidence>
<dbReference type="SUPFAM" id="SSF53850">
    <property type="entry name" value="Periplasmic binding protein-like II"/>
    <property type="match status" value="1"/>
</dbReference>
<comment type="caution">
    <text evidence="3">The sequence shown here is derived from an EMBL/GenBank/DDBJ whole genome shotgun (WGS) entry which is preliminary data.</text>
</comment>
<dbReference type="NCBIfam" id="TIGR01098">
    <property type="entry name" value="3A0109s03R"/>
    <property type="match status" value="1"/>
</dbReference>
<dbReference type="RefSeq" id="WP_338064452.1">
    <property type="nucleotide sequence ID" value="NZ_MWLE01000019.1"/>
</dbReference>
<sequence length="306" mass="32664">MMGIGTGEIKRTASMVASCFVILLASACGGGSRESATVRSTAVKPLVVALVPDEDAATVIQDNQGLKSYLETALDLPVELVVSTDYSTLIEAATRNKTNLTYFGPLSYVIARSKAPFLEPFAVRLKDGASTYKAVLIGNREQGIHTFDAIRGQTVALGDPASTGSRLFPQMRLAEAGLQPNVDYEPVFLGAHDAVAKAVERGTAAAGGLSQAIYEKLVEQGTINPDKLVVLGTSSAIPQYPWTMGGDLNEELRHAIKQSFYNLKDPALLQPLRADGFVPAWDSDYDSVRRAAEVLGLSLQDLTTES</sequence>
<accession>A0A1T1D609</accession>
<dbReference type="PANTHER" id="PTHR35841">
    <property type="entry name" value="PHOSPHONATES-BINDING PERIPLASMIC PROTEIN"/>
    <property type="match status" value="1"/>
</dbReference>